<sequence>MKKVTGQVKLQIPAGKANPAPPIGPALGQQGVNIMEFCKQFNAKTQAEAKEGLIIPVIITVYQDRSFTFILKTPPAAILIKKAAGLHTEKKKGSGAKKPGKEKVGQITRQQVEEIAKKKIQDTTAASIEACMNTIAGTARSMGIDVVG</sequence>
<dbReference type="KEGG" id="ccx:COCOR_04970"/>
<evidence type="ECO:0000313" key="14">
    <source>
        <dbReference type="Proteomes" id="UP000007587"/>
    </source>
</evidence>
<feature type="domain" description="Large ribosomal subunit protein uL11 N-terminal" evidence="12">
    <location>
        <begin position="8"/>
        <end position="67"/>
    </location>
</feature>
<keyword evidence="6 8" id="KW-0687">Ribonucleoprotein</keyword>
<evidence type="ECO:0000256" key="6">
    <source>
        <dbReference type="ARBA" id="ARBA00023274"/>
    </source>
</evidence>
<comment type="similarity">
    <text evidence="1 8 9">Belongs to the universal ribosomal protein uL11 family.</text>
</comment>
<evidence type="ECO:0000256" key="8">
    <source>
        <dbReference type="HAMAP-Rule" id="MF_00736"/>
    </source>
</evidence>
<comment type="subunit">
    <text evidence="7">Part of the ribosomal stalk of the 50S ribosomal subunit. Interacts with L10 and the large rRNA to form the base of the stalk. L10 forms an elongated spine to which 2 L12 dimers bind in a sequential fashion forming a pentameric L10(L12)2(L12)2 complex.</text>
</comment>
<dbReference type="FunFam" id="3.30.1550.10:FF:000001">
    <property type="entry name" value="50S ribosomal protein L11"/>
    <property type="match status" value="1"/>
</dbReference>
<comment type="subunit">
    <text evidence="8">Part of the ribosomal stalk of the 50S ribosomal subunit. Interacts with L10 and the large rRNA to form the base of the stalk. L10 forms an elongated spine to which L12 dimers bind in a sequential fashion forming a multimeric L10(L12)X complex.</text>
</comment>
<dbReference type="InterPro" id="IPR020784">
    <property type="entry name" value="Ribosomal_uL11_N"/>
</dbReference>
<dbReference type="EMBL" id="CP003389">
    <property type="protein sequence ID" value="AFE10203.1"/>
    <property type="molecule type" value="Genomic_DNA"/>
</dbReference>
<evidence type="ECO:0000256" key="5">
    <source>
        <dbReference type="ARBA" id="ARBA00022980"/>
    </source>
</evidence>
<dbReference type="Gene3D" id="1.10.10.250">
    <property type="entry name" value="Ribosomal protein L11, C-terminal domain"/>
    <property type="match status" value="1"/>
</dbReference>
<comment type="function">
    <text evidence="8 10">Forms part of the ribosomal stalk which helps the ribosome interact with GTP-bound translation factors.</text>
</comment>
<dbReference type="Gene3D" id="3.30.1550.10">
    <property type="entry name" value="Ribosomal protein L11/L12, N-terminal domain"/>
    <property type="match status" value="1"/>
</dbReference>
<dbReference type="eggNOG" id="COG0080">
    <property type="taxonomic scope" value="Bacteria"/>
</dbReference>
<keyword evidence="3 8" id="KW-0699">rRNA-binding</keyword>
<dbReference type="SUPFAM" id="SSF54747">
    <property type="entry name" value="Ribosomal L11/L12e N-terminal domain"/>
    <property type="match status" value="1"/>
</dbReference>
<evidence type="ECO:0000259" key="11">
    <source>
        <dbReference type="Pfam" id="PF00298"/>
    </source>
</evidence>
<dbReference type="InterPro" id="IPR020783">
    <property type="entry name" value="Ribosomal_uL11_C"/>
</dbReference>
<dbReference type="Pfam" id="PF03946">
    <property type="entry name" value="Ribosomal_L11_N"/>
    <property type="match status" value="1"/>
</dbReference>
<dbReference type="PANTHER" id="PTHR11661">
    <property type="entry name" value="60S RIBOSOMAL PROTEIN L12"/>
    <property type="match status" value="1"/>
</dbReference>
<dbReference type="GO" id="GO:0022625">
    <property type="term" value="C:cytosolic large ribosomal subunit"/>
    <property type="evidence" value="ECO:0007669"/>
    <property type="project" value="TreeGrafter"/>
</dbReference>
<evidence type="ECO:0000256" key="2">
    <source>
        <dbReference type="ARBA" id="ARBA00022481"/>
    </source>
</evidence>
<dbReference type="AlphaFoldDB" id="H8MNP1"/>
<accession>H8MNP1</accession>
<dbReference type="NCBIfam" id="TIGR01632">
    <property type="entry name" value="L11_bact"/>
    <property type="match status" value="1"/>
</dbReference>
<keyword evidence="5 8" id="KW-0689">Ribosomal protein</keyword>
<dbReference type="InterPro" id="IPR020785">
    <property type="entry name" value="Ribosomal_uL11_CS"/>
</dbReference>
<feature type="domain" description="Large ribosomal subunit protein uL11 C-terminal" evidence="11">
    <location>
        <begin position="72"/>
        <end position="146"/>
    </location>
</feature>
<comment type="PTM">
    <text evidence="8 10">One or more lysine residues are methylated.</text>
</comment>
<dbReference type="SUPFAM" id="SSF46906">
    <property type="entry name" value="Ribosomal protein L11, C-terminal domain"/>
    <property type="match status" value="1"/>
</dbReference>
<dbReference type="PROSITE" id="PS00359">
    <property type="entry name" value="RIBOSOMAL_L11"/>
    <property type="match status" value="1"/>
</dbReference>
<dbReference type="Pfam" id="PF00298">
    <property type="entry name" value="Ribosomal_L11"/>
    <property type="match status" value="1"/>
</dbReference>
<dbReference type="RefSeq" id="WP_014397771.1">
    <property type="nucleotide sequence ID" value="NC_017030.1"/>
</dbReference>
<organism evidence="13 14">
    <name type="scientific">Corallococcus coralloides (strain ATCC 25202 / DSM 2259 / NBRC 100086 / M2)</name>
    <name type="common">Myxococcus coralloides</name>
    <dbReference type="NCBI Taxonomy" id="1144275"/>
    <lineage>
        <taxon>Bacteria</taxon>
        <taxon>Pseudomonadati</taxon>
        <taxon>Myxococcota</taxon>
        <taxon>Myxococcia</taxon>
        <taxon>Myxococcales</taxon>
        <taxon>Cystobacterineae</taxon>
        <taxon>Myxococcaceae</taxon>
        <taxon>Corallococcus</taxon>
    </lineage>
</organism>
<evidence type="ECO:0000256" key="7">
    <source>
        <dbReference type="ARBA" id="ARBA00062905"/>
    </source>
</evidence>
<dbReference type="InterPro" id="IPR006519">
    <property type="entry name" value="Ribosomal_uL11_bac-typ"/>
</dbReference>
<protein>
    <recommendedName>
        <fullName evidence="8">Large ribosomal subunit protein uL11</fullName>
    </recommendedName>
</protein>
<evidence type="ECO:0000256" key="4">
    <source>
        <dbReference type="ARBA" id="ARBA00022884"/>
    </source>
</evidence>
<keyword evidence="2 8" id="KW-0488">Methylation</keyword>
<evidence type="ECO:0000313" key="13">
    <source>
        <dbReference type="EMBL" id="AFE10203.1"/>
    </source>
</evidence>
<evidence type="ECO:0000256" key="1">
    <source>
        <dbReference type="ARBA" id="ARBA00010537"/>
    </source>
</evidence>
<dbReference type="InterPro" id="IPR000911">
    <property type="entry name" value="Ribosomal_uL11"/>
</dbReference>
<dbReference type="InterPro" id="IPR036796">
    <property type="entry name" value="Ribosomal_uL11_N_sf"/>
</dbReference>
<dbReference type="OrthoDB" id="9802408at2"/>
<dbReference type="GO" id="GO:0006412">
    <property type="term" value="P:translation"/>
    <property type="evidence" value="ECO:0007669"/>
    <property type="project" value="UniProtKB-UniRule"/>
</dbReference>
<dbReference type="PANTHER" id="PTHR11661:SF1">
    <property type="entry name" value="LARGE RIBOSOMAL SUBUNIT PROTEIN UL11M"/>
    <property type="match status" value="1"/>
</dbReference>
<dbReference type="Proteomes" id="UP000007587">
    <property type="component" value="Chromosome"/>
</dbReference>
<dbReference type="InParanoid" id="H8MNP1"/>
<evidence type="ECO:0000256" key="3">
    <source>
        <dbReference type="ARBA" id="ARBA00022730"/>
    </source>
</evidence>
<dbReference type="FunFam" id="1.10.10.250:FF:000001">
    <property type="entry name" value="50S ribosomal protein L11"/>
    <property type="match status" value="1"/>
</dbReference>
<dbReference type="GO" id="GO:0003735">
    <property type="term" value="F:structural constituent of ribosome"/>
    <property type="evidence" value="ECO:0007669"/>
    <property type="project" value="InterPro"/>
</dbReference>
<dbReference type="GO" id="GO:0070180">
    <property type="term" value="F:large ribosomal subunit rRNA binding"/>
    <property type="evidence" value="ECO:0007669"/>
    <property type="project" value="UniProtKB-UniRule"/>
</dbReference>
<gene>
    <name evidence="8 13" type="primary">rplK</name>
    <name evidence="13" type="ordered locus">COCOR_04970</name>
</gene>
<evidence type="ECO:0000259" key="12">
    <source>
        <dbReference type="Pfam" id="PF03946"/>
    </source>
</evidence>
<keyword evidence="14" id="KW-1185">Reference proteome</keyword>
<reference evidence="14" key="2">
    <citation type="submission" date="2012-03" db="EMBL/GenBank/DDBJ databases">
        <title>Genome sequence of the fruiting myxobacterium Corallococcus coralloides DSM 2259.</title>
        <authorList>
            <person name="Huntley S."/>
            <person name="Zhang Y."/>
            <person name="Treuner-Lange A."/>
            <person name="Sensen C.W."/>
            <person name="Sogaard-Andersen L."/>
        </authorList>
    </citation>
    <scope>NUCLEOTIDE SEQUENCE [LARGE SCALE GENOMIC DNA]</scope>
    <source>
        <strain evidence="14">ATCC 25202 / DSM 2259 / NBRC 100086 / M2</strain>
    </source>
</reference>
<dbReference type="FunCoup" id="H8MNP1">
    <property type="interactions" value="581"/>
</dbReference>
<dbReference type="CDD" id="cd00349">
    <property type="entry name" value="Ribosomal_L11"/>
    <property type="match status" value="1"/>
</dbReference>
<dbReference type="STRING" id="1144275.COCOR_04970"/>
<reference evidence="13 14" key="1">
    <citation type="journal article" date="2012" name="J. Bacteriol.">
        <title>Complete Genome Sequence of the Fruiting Myxobacterium Corallococcus coralloides DSM 2259.</title>
        <authorList>
            <person name="Huntley S."/>
            <person name="Zhang Y."/>
            <person name="Treuner-Lange A."/>
            <person name="Kneip S."/>
            <person name="Sensen C.W."/>
            <person name="Sogaard-Andersen L."/>
        </authorList>
    </citation>
    <scope>NUCLEOTIDE SEQUENCE [LARGE SCALE GENOMIC DNA]</scope>
    <source>
        <strain evidence="14">ATCC 25202 / DSM 2259 / NBRC 100086 / M2</strain>
    </source>
</reference>
<name>H8MNP1_CORCM</name>
<keyword evidence="4 8" id="KW-0694">RNA-binding</keyword>
<evidence type="ECO:0000256" key="10">
    <source>
        <dbReference type="RuleBase" id="RU003979"/>
    </source>
</evidence>
<dbReference type="HOGENOM" id="CLU_074237_2_0_7"/>
<dbReference type="InterPro" id="IPR036769">
    <property type="entry name" value="Ribosomal_uL11_C_sf"/>
</dbReference>
<dbReference type="HAMAP" id="MF_00736">
    <property type="entry name" value="Ribosomal_uL11"/>
    <property type="match status" value="1"/>
</dbReference>
<evidence type="ECO:0000256" key="9">
    <source>
        <dbReference type="RuleBase" id="RU003978"/>
    </source>
</evidence>
<proteinExistence type="inferred from homology"/>
<dbReference type="SMART" id="SM00649">
    <property type="entry name" value="RL11"/>
    <property type="match status" value="1"/>
</dbReference>